<keyword evidence="2" id="KW-1185">Reference proteome</keyword>
<dbReference type="KEGG" id="ncu:F0U83_14995"/>
<evidence type="ECO:0000313" key="1">
    <source>
        <dbReference type="EMBL" id="QEQ97917.1"/>
    </source>
</evidence>
<evidence type="ECO:0000313" key="2">
    <source>
        <dbReference type="Proteomes" id="UP000324760"/>
    </source>
</evidence>
<sequence>MTFAKTSDRWPMQLKLKSEMVMTGQWESPRWSLDDLLPGGAPQSGYDYITLELHKDQRSAYRFNLNSTAPCLFLLCNEDETDNQLTPLHLTASQDEASSYMDGEHQVMSFPMPPAVQCWIESYLGLHGELIEMGRKKKRKGGGRSSGN</sequence>
<name>A0A5P1RE84_9GAMM</name>
<dbReference type="OrthoDB" id="5586738at2"/>
<proteinExistence type="predicted"/>
<dbReference type="RefSeq" id="WP_138989040.1">
    <property type="nucleotide sequence ID" value="NZ_CP043869.1"/>
</dbReference>
<accession>A0A5P1RE84</accession>
<dbReference type="Pfam" id="PF11749">
    <property type="entry name" value="DUF3305"/>
    <property type="match status" value="1"/>
</dbReference>
<dbReference type="AlphaFoldDB" id="A0A5P1RE84"/>
<dbReference type="Proteomes" id="UP000324760">
    <property type="component" value="Chromosome"/>
</dbReference>
<protein>
    <submittedName>
        <fullName evidence="1">DUF3305 domain-containing protein</fullName>
    </submittedName>
</protein>
<dbReference type="InterPro" id="IPR021736">
    <property type="entry name" value="DUF3305"/>
</dbReference>
<gene>
    <name evidence="1" type="ORF">F0U83_14995</name>
</gene>
<organism evidence="1 2">
    <name type="scientific">Neptunomonas concharum</name>
    <dbReference type="NCBI Taxonomy" id="1031538"/>
    <lineage>
        <taxon>Bacteria</taxon>
        <taxon>Pseudomonadati</taxon>
        <taxon>Pseudomonadota</taxon>
        <taxon>Gammaproteobacteria</taxon>
        <taxon>Oceanospirillales</taxon>
        <taxon>Oceanospirillaceae</taxon>
        <taxon>Neptunomonas</taxon>
    </lineage>
</organism>
<dbReference type="EMBL" id="CP043869">
    <property type="protein sequence ID" value="QEQ97917.1"/>
    <property type="molecule type" value="Genomic_DNA"/>
</dbReference>
<reference evidence="1 2" key="1">
    <citation type="journal article" date="2019" name="Biochem. Eng. J.">
        <title>Metabolic engineering of the marine bacteria Neptunomonas concharum for the production of acetoin and meso-2,3-butanediol from acetate.</title>
        <authorList>
            <person name="Li W."/>
            <person name="Pu N."/>
            <person name="Liu C.-X."/>
            <person name="Yuan Q.-P."/>
            <person name="Li Z.-J."/>
        </authorList>
    </citation>
    <scope>NUCLEOTIDE SEQUENCE [LARGE SCALE GENOMIC DNA]</scope>
    <source>
        <strain evidence="1 2">JCM17730</strain>
    </source>
</reference>